<dbReference type="RefSeq" id="WP_006525086.1">
    <property type="nucleotide sequence ID" value="NZ_GL637645.1"/>
</dbReference>
<proteinExistence type="predicted"/>
<feature type="region of interest" description="Disordered" evidence="1">
    <location>
        <begin position="30"/>
        <end position="76"/>
    </location>
</feature>
<evidence type="ECO:0008006" key="5">
    <source>
        <dbReference type="Google" id="ProtNLM"/>
    </source>
</evidence>
<comment type="caution">
    <text evidence="3">The sequence shown here is derived from an EMBL/GenBank/DDBJ whole genome shotgun (WGS) entry which is preliminary data.</text>
</comment>
<feature type="signal peptide" evidence="2">
    <location>
        <begin position="1"/>
        <end position="31"/>
    </location>
</feature>
<name>E7MLD4_9FIRM</name>
<feature type="compositionally biased region" description="Basic and acidic residues" evidence="1">
    <location>
        <begin position="32"/>
        <end position="44"/>
    </location>
</feature>
<feature type="chain" id="PRO_5003221981" description="Rieske domain-containing protein" evidence="2">
    <location>
        <begin position="32"/>
        <end position="181"/>
    </location>
</feature>
<sequence>MIHTHHFLQQICKATLTVFLLFSYGCSSSSANEDKHQTSVDTEHVAQTTTTVSVPKPTPKSTPKPTPTPTPTPVPTCDGTTITTNCQVDGIVYSKFIYHPAIPESSHIEIVTTYETQIVDYKTQCNDGSWSPSNAKGKGACSHHGGVYDYYAPVYGSVRVDTEQTVIDPGVDAWYETEVKK</sequence>
<protein>
    <recommendedName>
        <fullName evidence="5">Rieske domain-containing protein</fullName>
    </recommendedName>
</protein>
<evidence type="ECO:0000313" key="4">
    <source>
        <dbReference type="Proteomes" id="UP000004097"/>
    </source>
</evidence>
<keyword evidence="2" id="KW-0732">Signal</keyword>
<feature type="compositionally biased region" description="Pro residues" evidence="1">
    <location>
        <begin position="56"/>
        <end position="74"/>
    </location>
</feature>
<accession>E7MLD4</accession>
<gene>
    <name evidence="3" type="ORF">HMPREF9430_00236</name>
</gene>
<evidence type="ECO:0000256" key="2">
    <source>
        <dbReference type="SAM" id="SignalP"/>
    </source>
</evidence>
<dbReference type="Proteomes" id="UP000004097">
    <property type="component" value="Unassembled WGS sequence"/>
</dbReference>
<dbReference type="STRING" id="706433.HMPREF9430_00236"/>
<dbReference type="AlphaFoldDB" id="E7MLD4"/>
<reference evidence="3 4" key="1">
    <citation type="submission" date="2010-08" db="EMBL/GenBank/DDBJ databases">
        <authorList>
            <person name="Weinstock G."/>
            <person name="Sodergren E."/>
            <person name="Clifton S."/>
            <person name="Fulton L."/>
            <person name="Fulton B."/>
            <person name="Courtney L."/>
            <person name="Fronick C."/>
            <person name="Harrison M."/>
            <person name="Strong C."/>
            <person name="Farmer C."/>
            <person name="Delahaunty K."/>
            <person name="Markovic C."/>
            <person name="Hall O."/>
            <person name="Minx P."/>
            <person name="Tomlinson C."/>
            <person name="Mitreva M."/>
            <person name="Hou S."/>
            <person name="Chen J."/>
            <person name="Wollam A."/>
            <person name="Pepin K.H."/>
            <person name="Johnson M."/>
            <person name="Bhonagiri V."/>
            <person name="Zhang X."/>
            <person name="Suruliraj S."/>
            <person name="Warren W."/>
            <person name="Chinwalla A."/>
            <person name="Mardis E.R."/>
            <person name="Wilson R.K."/>
        </authorList>
    </citation>
    <scope>NUCLEOTIDE SEQUENCE [LARGE SCALE GENOMIC DNA]</scope>
    <source>
        <strain evidence="3 4">F0204</strain>
    </source>
</reference>
<keyword evidence="4" id="KW-1185">Reference proteome</keyword>
<organism evidence="3 4">
    <name type="scientific">Solobacterium moorei F0204</name>
    <dbReference type="NCBI Taxonomy" id="706433"/>
    <lineage>
        <taxon>Bacteria</taxon>
        <taxon>Bacillati</taxon>
        <taxon>Bacillota</taxon>
        <taxon>Erysipelotrichia</taxon>
        <taxon>Erysipelotrichales</taxon>
        <taxon>Erysipelotrichaceae</taxon>
        <taxon>Solobacterium</taxon>
    </lineage>
</organism>
<evidence type="ECO:0000256" key="1">
    <source>
        <dbReference type="SAM" id="MobiDB-lite"/>
    </source>
</evidence>
<dbReference type="HOGENOM" id="CLU_1488112_0_0_9"/>
<dbReference type="EMBL" id="AECQ01000004">
    <property type="protein sequence ID" value="EFW25077.1"/>
    <property type="molecule type" value="Genomic_DNA"/>
</dbReference>
<evidence type="ECO:0000313" key="3">
    <source>
        <dbReference type="EMBL" id="EFW25077.1"/>
    </source>
</evidence>